<keyword evidence="2" id="KW-0732">Signal</keyword>
<evidence type="ECO:0000313" key="4">
    <source>
        <dbReference type="Proteomes" id="UP001497482"/>
    </source>
</evidence>
<dbReference type="EMBL" id="OZ035826">
    <property type="protein sequence ID" value="CAL1604317.1"/>
    <property type="molecule type" value="Genomic_DNA"/>
</dbReference>
<evidence type="ECO:0000313" key="3">
    <source>
        <dbReference type="EMBL" id="CAL1604317.1"/>
    </source>
</evidence>
<dbReference type="AlphaFoldDB" id="A0AAV2LV78"/>
<dbReference type="Proteomes" id="UP001497482">
    <property type="component" value="Chromosome 4"/>
</dbReference>
<feature type="compositionally biased region" description="Polar residues" evidence="1">
    <location>
        <begin position="57"/>
        <end position="67"/>
    </location>
</feature>
<accession>A0AAV2LV78</accession>
<evidence type="ECO:0008006" key="5">
    <source>
        <dbReference type="Google" id="ProtNLM"/>
    </source>
</evidence>
<evidence type="ECO:0000256" key="1">
    <source>
        <dbReference type="SAM" id="MobiDB-lite"/>
    </source>
</evidence>
<reference evidence="3 4" key="1">
    <citation type="submission" date="2024-04" db="EMBL/GenBank/DDBJ databases">
        <authorList>
            <person name="Waldvogel A.-M."/>
            <person name="Schoenle A."/>
        </authorList>
    </citation>
    <scope>NUCLEOTIDE SEQUENCE [LARGE SCALE GENOMIC DNA]</scope>
</reference>
<feature type="chain" id="PRO_5043427360" description="Secreted protein" evidence="2">
    <location>
        <begin position="18"/>
        <end position="101"/>
    </location>
</feature>
<proteinExistence type="predicted"/>
<organism evidence="3 4">
    <name type="scientific">Knipowitschia caucasica</name>
    <name type="common">Caucasian dwarf goby</name>
    <name type="synonym">Pomatoschistus caucasicus</name>
    <dbReference type="NCBI Taxonomy" id="637954"/>
    <lineage>
        <taxon>Eukaryota</taxon>
        <taxon>Metazoa</taxon>
        <taxon>Chordata</taxon>
        <taxon>Craniata</taxon>
        <taxon>Vertebrata</taxon>
        <taxon>Euteleostomi</taxon>
        <taxon>Actinopterygii</taxon>
        <taxon>Neopterygii</taxon>
        <taxon>Teleostei</taxon>
        <taxon>Neoteleostei</taxon>
        <taxon>Acanthomorphata</taxon>
        <taxon>Gobiaria</taxon>
        <taxon>Gobiiformes</taxon>
        <taxon>Gobioidei</taxon>
        <taxon>Gobiidae</taxon>
        <taxon>Gobiinae</taxon>
        <taxon>Knipowitschia</taxon>
    </lineage>
</organism>
<keyword evidence="4" id="KW-1185">Reference proteome</keyword>
<gene>
    <name evidence="3" type="ORF">KC01_LOCUS31853</name>
</gene>
<protein>
    <recommendedName>
        <fullName evidence="5">Secreted protein</fullName>
    </recommendedName>
</protein>
<sequence length="101" mass="10843">MALALLSPFICSEWALAPVLVCLWPCLHLACLPLLSSPDSWLPPALVPEEQTDDKSLGSTKACSPSVNRTTLPPLSSLAPHTMIPCLLLVLQSVSGHWRST</sequence>
<evidence type="ECO:0000256" key="2">
    <source>
        <dbReference type="SAM" id="SignalP"/>
    </source>
</evidence>
<name>A0AAV2LV78_KNICA</name>
<feature type="signal peptide" evidence="2">
    <location>
        <begin position="1"/>
        <end position="17"/>
    </location>
</feature>
<feature type="region of interest" description="Disordered" evidence="1">
    <location>
        <begin position="46"/>
        <end position="67"/>
    </location>
</feature>